<dbReference type="PANTHER" id="PTHR23513:SF6">
    <property type="entry name" value="MAJOR FACILITATOR SUPERFAMILY ASSOCIATED DOMAIN-CONTAINING PROTEIN"/>
    <property type="match status" value="1"/>
</dbReference>
<evidence type="ECO:0000256" key="3">
    <source>
        <dbReference type="ARBA" id="ARBA00022475"/>
    </source>
</evidence>
<feature type="transmembrane region" description="Helical" evidence="8">
    <location>
        <begin position="386"/>
        <end position="406"/>
    </location>
</feature>
<feature type="compositionally biased region" description="Basic and acidic residues" evidence="7">
    <location>
        <begin position="458"/>
        <end position="468"/>
    </location>
</feature>
<dbReference type="PROSITE" id="PS50850">
    <property type="entry name" value="MFS"/>
    <property type="match status" value="1"/>
</dbReference>
<feature type="transmembrane region" description="Helical" evidence="8">
    <location>
        <begin position="21"/>
        <end position="45"/>
    </location>
</feature>
<dbReference type="SUPFAM" id="SSF103473">
    <property type="entry name" value="MFS general substrate transporter"/>
    <property type="match status" value="1"/>
</dbReference>
<dbReference type="EMBL" id="WWHY01000001">
    <property type="protein sequence ID" value="MYR32608.1"/>
    <property type="molecule type" value="Genomic_DNA"/>
</dbReference>
<comment type="caution">
    <text evidence="10">The sequence shown here is derived from an EMBL/GenBank/DDBJ whole genome shotgun (WGS) entry which is preliminary data.</text>
</comment>
<dbReference type="GO" id="GO:0022857">
    <property type="term" value="F:transmembrane transporter activity"/>
    <property type="evidence" value="ECO:0007669"/>
    <property type="project" value="InterPro"/>
</dbReference>
<organism evidence="10 11">
    <name type="scientific">Nocardiopsis alba</name>
    <dbReference type="NCBI Taxonomy" id="53437"/>
    <lineage>
        <taxon>Bacteria</taxon>
        <taxon>Bacillati</taxon>
        <taxon>Actinomycetota</taxon>
        <taxon>Actinomycetes</taxon>
        <taxon>Streptosporangiales</taxon>
        <taxon>Nocardiopsidaceae</taxon>
        <taxon>Nocardiopsis</taxon>
    </lineage>
</organism>
<keyword evidence="6 8" id="KW-0472">Membrane</keyword>
<dbReference type="AlphaFoldDB" id="A0A7K2IRK4"/>
<sequence>MAVRTGPRTTTTGLGGDFHRFWVGGMSSSVADGVMLTVLPLMAAMFTNDPVLVAGLAFTRFLPWLLFGFLIGALVDRLDRGRVLIAANLVRAATLIALAVTVAAGEATVLTLYAVMFVVMTCEAFYDIGGRALMPELVAKTSLDRANSRIVGGRVVVEDFGGAPLGGLLFVVAAALPLAVNAGAYVLGALILIGLPLSARRPRRAEGEAEGPRASILVSIREGMSFLWKDRPLRHLVLHGSLVSFGFMLQSSVLVLILRVHFEVPEALYGVFLSSAAIGALLGALLVTRMVTAFGRFRTEVFAYVLMGAGCVAFILSPNAYVAGLFWALIAVAMAVSNTVIIGIAQLVIPADLRGRVLSSVQIVSMTFNAAGALLGGVLGRVDLRLPSLVGGALVIIATLVLLRVIRRMTERADAAEARDLREVGEGADVEPAEEAERVSKGWENGSDQGGRGGETGQGKKEEKRFGEDVDPGPARSTNG</sequence>
<dbReference type="InterPro" id="IPR036259">
    <property type="entry name" value="MFS_trans_sf"/>
</dbReference>
<protein>
    <submittedName>
        <fullName evidence="10">MFS transporter</fullName>
    </submittedName>
</protein>
<reference evidence="10 11" key="1">
    <citation type="journal article" date="2019" name="Nat. Commun.">
        <title>The antimicrobial potential of Streptomyces from insect microbiomes.</title>
        <authorList>
            <person name="Chevrette M.G."/>
            <person name="Carlson C.M."/>
            <person name="Ortega H.E."/>
            <person name="Thomas C."/>
            <person name="Ananiev G.E."/>
            <person name="Barns K.J."/>
            <person name="Book A.J."/>
            <person name="Cagnazzo J."/>
            <person name="Carlos C."/>
            <person name="Flanigan W."/>
            <person name="Grubbs K.J."/>
            <person name="Horn H.A."/>
            <person name="Hoffmann F.M."/>
            <person name="Klassen J.L."/>
            <person name="Knack J.J."/>
            <person name="Lewin G.R."/>
            <person name="McDonald B.R."/>
            <person name="Muller L."/>
            <person name="Melo W.G.P."/>
            <person name="Pinto-Tomas A.A."/>
            <person name="Schmitz A."/>
            <person name="Wendt-Pienkowski E."/>
            <person name="Wildman S."/>
            <person name="Zhao M."/>
            <person name="Zhang F."/>
            <person name="Bugni T.S."/>
            <person name="Andes D.R."/>
            <person name="Pupo M.T."/>
            <person name="Currie C.R."/>
        </authorList>
    </citation>
    <scope>NUCLEOTIDE SEQUENCE [LARGE SCALE GENOMIC DNA]</scope>
    <source>
        <strain evidence="10 11">SID5840</strain>
    </source>
</reference>
<evidence type="ECO:0000256" key="5">
    <source>
        <dbReference type="ARBA" id="ARBA00022989"/>
    </source>
</evidence>
<keyword evidence="5 8" id="KW-1133">Transmembrane helix</keyword>
<feature type="region of interest" description="Disordered" evidence="7">
    <location>
        <begin position="424"/>
        <end position="480"/>
    </location>
</feature>
<feature type="compositionally biased region" description="Gly residues" evidence="7">
    <location>
        <begin position="448"/>
        <end position="457"/>
    </location>
</feature>
<feature type="transmembrane region" description="Helical" evidence="8">
    <location>
        <begin position="236"/>
        <end position="262"/>
    </location>
</feature>
<keyword evidence="4 8" id="KW-0812">Transmembrane</keyword>
<evidence type="ECO:0000313" key="10">
    <source>
        <dbReference type="EMBL" id="MYR32608.1"/>
    </source>
</evidence>
<dbReference type="InterPro" id="IPR020846">
    <property type="entry name" value="MFS_dom"/>
</dbReference>
<feature type="transmembrane region" description="Helical" evidence="8">
    <location>
        <begin position="182"/>
        <end position="199"/>
    </location>
</feature>
<feature type="transmembrane region" description="Helical" evidence="8">
    <location>
        <begin position="268"/>
        <end position="289"/>
    </location>
</feature>
<evidence type="ECO:0000256" key="6">
    <source>
        <dbReference type="ARBA" id="ARBA00023136"/>
    </source>
</evidence>
<feature type="transmembrane region" description="Helical" evidence="8">
    <location>
        <begin position="301"/>
        <end position="320"/>
    </location>
</feature>
<dbReference type="InterPro" id="IPR010290">
    <property type="entry name" value="TM_effector"/>
</dbReference>
<keyword evidence="2" id="KW-0813">Transport</keyword>
<evidence type="ECO:0000256" key="7">
    <source>
        <dbReference type="SAM" id="MobiDB-lite"/>
    </source>
</evidence>
<evidence type="ECO:0000256" key="4">
    <source>
        <dbReference type="ARBA" id="ARBA00022692"/>
    </source>
</evidence>
<comment type="subcellular location">
    <subcellularLocation>
        <location evidence="1">Cell membrane</location>
        <topology evidence="1">Multi-pass membrane protein</topology>
    </subcellularLocation>
</comment>
<evidence type="ECO:0000256" key="1">
    <source>
        <dbReference type="ARBA" id="ARBA00004651"/>
    </source>
</evidence>
<evidence type="ECO:0000313" key="11">
    <source>
        <dbReference type="Proteomes" id="UP000467124"/>
    </source>
</evidence>
<accession>A0A7K2IRK4</accession>
<dbReference type="Pfam" id="PF05977">
    <property type="entry name" value="MFS_3"/>
    <property type="match status" value="1"/>
</dbReference>
<dbReference type="CDD" id="cd06173">
    <property type="entry name" value="MFS_MefA_like"/>
    <property type="match status" value="1"/>
</dbReference>
<evidence type="ECO:0000256" key="8">
    <source>
        <dbReference type="SAM" id="Phobius"/>
    </source>
</evidence>
<name>A0A7K2IRK4_9ACTN</name>
<dbReference type="GO" id="GO:0005886">
    <property type="term" value="C:plasma membrane"/>
    <property type="evidence" value="ECO:0007669"/>
    <property type="project" value="UniProtKB-SubCell"/>
</dbReference>
<feature type="transmembrane region" description="Helical" evidence="8">
    <location>
        <begin position="361"/>
        <end position="380"/>
    </location>
</feature>
<keyword evidence="3" id="KW-1003">Cell membrane</keyword>
<feature type="transmembrane region" description="Helical" evidence="8">
    <location>
        <begin position="51"/>
        <end position="71"/>
    </location>
</feature>
<feature type="domain" description="Major facilitator superfamily (MFS) profile" evidence="9">
    <location>
        <begin position="232"/>
        <end position="480"/>
    </location>
</feature>
<dbReference type="Proteomes" id="UP000467124">
    <property type="component" value="Unassembled WGS sequence"/>
</dbReference>
<feature type="transmembrane region" description="Helical" evidence="8">
    <location>
        <begin position="326"/>
        <end position="349"/>
    </location>
</feature>
<dbReference type="Gene3D" id="1.20.1250.20">
    <property type="entry name" value="MFS general substrate transporter like domains"/>
    <property type="match status" value="2"/>
</dbReference>
<evidence type="ECO:0000259" key="9">
    <source>
        <dbReference type="PROSITE" id="PS50850"/>
    </source>
</evidence>
<evidence type="ECO:0000256" key="2">
    <source>
        <dbReference type="ARBA" id="ARBA00022448"/>
    </source>
</evidence>
<proteinExistence type="predicted"/>
<dbReference type="PANTHER" id="PTHR23513">
    <property type="entry name" value="INTEGRAL MEMBRANE EFFLUX PROTEIN-RELATED"/>
    <property type="match status" value="1"/>
</dbReference>
<gene>
    <name evidence="10" type="ORF">GTW20_10065</name>
</gene>